<proteinExistence type="predicted"/>
<evidence type="ECO:0000313" key="1">
    <source>
        <dbReference type="EMBL" id="QDV49551.1"/>
    </source>
</evidence>
<dbReference type="AlphaFoldDB" id="A0A518I8X9"/>
<name>A0A518I8X9_9PLAN</name>
<dbReference type="Proteomes" id="UP000318313">
    <property type="component" value="Chromosome"/>
</dbReference>
<dbReference type="KEGG" id="gfm:Enr17x_15710"/>
<gene>
    <name evidence="1" type="ORF">Enr17x_15710</name>
</gene>
<reference evidence="1 2" key="1">
    <citation type="submission" date="2019-03" db="EMBL/GenBank/DDBJ databases">
        <title>Deep-cultivation of Planctomycetes and their phenomic and genomic characterization uncovers novel biology.</title>
        <authorList>
            <person name="Wiegand S."/>
            <person name="Jogler M."/>
            <person name="Boedeker C."/>
            <person name="Pinto D."/>
            <person name="Vollmers J."/>
            <person name="Rivas-Marin E."/>
            <person name="Kohn T."/>
            <person name="Peeters S.H."/>
            <person name="Heuer A."/>
            <person name="Rast P."/>
            <person name="Oberbeckmann S."/>
            <person name="Bunk B."/>
            <person name="Jeske O."/>
            <person name="Meyerdierks A."/>
            <person name="Storesund J.E."/>
            <person name="Kallscheuer N."/>
            <person name="Luecker S."/>
            <person name="Lage O.M."/>
            <person name="Pohl T."/>
            <person name="Merkel B.J."/>
            <person name="Hornburger P."/>
            <person name="Mueller R.-W."/>
            <person name="Bruemmer F."/>
            <person name="Labrenz M."/>
            <person name="Spormann A.M."/>
            <person name="Op den Camp H."/>
            <person name="Overmann J."/>
            <person name="Amann R."/>
            <person name="Jetten M.S.M."/>
            <person name="Mascher T."/>
            <person name="Medema M.H."/>
            <person name="Devos D.P."/>
            <person name="Kaster A.-K."/>
            <person name="Ovreas L."/>
            <person name="Rohde M."/>
            <person name="Galperin M.Y."/>
            <person name="Jogler C."/>
        </authorList>
    </citation>
    <scope>NUCLEOTIDE SEQUENCE [LARGE SCALE GENOMIC DNA]</scope>
    <source>
        <strain evidence="1 2">Enr17</strain>
    </source>
</reference>
<dbReference type="EMBL" id="CP037452">
    <property type="protein sequence ID" value="QDV49551.1"/>
    <property type="molecule type" value="Genomic_DNA"/>
</dbReference>
<keyword evidence="2" id="KW-1185">Reference proteome</keyword>
<accession>A0A518I8X9</accession>
<protein>
    <submittedName>
        <fullName evidence="1">Uncharacterized protein</fullName>
    </submittedName>
</protein>
<dbReference type="RefSeq" id="WP_145307396.1">
    <property type="nucleotide sequence ID" value="NZ_CP037452.1"/>
</dbReference>
<evidence type="ECO:0000313" key="2">
    <source>
        <dbReference type="Proteomes" id="UP000318313"/>
    </source>
</evidence>
<sequence>MKRQCELCEGEGHVKNHWRSWWEIWKPSRSRCVLCHGKGHYTTKDDGGSADDNDIDWIQEACDWWSELSSNHMFDSLAQQSQYEETIGLEEPATCYCFLANTESSKCITLLKHRCNCRYANPEVRPFQHSPADRNAIVMLSEKHALDHGGIPVPDEIVEKFNEAGRRGAAAGRILKNAMKEVTEMQGKRFLQMPGCPWPKPGDFRAAVDAGPQWPDEVKDLAKDLGITDEELEALRYQLLAVDVRQDCENQLVNPSKAADAMKRAMEKLAGKPRKVVSIPPADCFNLPKRDVDSGRWISDETQQQY</sequence>
<organism evidence="1 2">
    <name type="scientific">Gimesia fumaroli</name>
    <dbReference type="NCBI Taxonomy" id="2527976"/>
    <lineage>
        <taxon>Bacteria</taxon>
        <taxon>Pseudomonadati</taxon>
        <taxon>Planctomycetota</taxon>
        <taxon>Planctomycetia</taxon>
        <taxon>Planctomycetales</taxon>
        <taxon>Planctomycetaceae</taxon>
        <taxon>Gimesia</taxon>
    </lineage>
</organism>